<evidence type="ECO:0000313" key="12">
    <source>
        <dbReference type="Proteomes" id="UP000800038"/>
    </source>
</evidence>
<dbReference type="OrthoDB" id="1470350at2759"/>
<evidence type="ECO:0000256" key="5">
    <source>
        <dbReference type="ARBA" id="ARBA00023002"/>
    </source>
</evidence>
<name>A0A6A5T3B1_9PLEO</name>
<evidence type="ECO:0000313" key="11">
    <source>
        <dbReference type="EMBL" id="KAF1946402.1"/>
    </source>
</evidence>
<evidence type="ECO:0000256" key="3">
    <source>
        <dbReference type="ARBA" id="ARBA00022617"/>
    </source>
</evidence>
<dbReference type="InterPro" id="IPR047146">
    <property type="entry name" value="Cyt_P450_E_CYP52_fungi"/>
</dbReference>
<evidence type="ECO:0000256" key="8">
    <source>
        <dbReference type="PIRSR" id="PIRSR602402-1"/>
    </source>
</evidence>
<evidence type="ECO:0000256" key="6">
    <source>
        <dbReference type="ARBA" id="ARBA00023004"/>
    </source>
</evidence>
<evidence type="ECO:0000256" key="4">
    <source>
        <dbReference type="ARBA" id="ARBA00022723"/>
    </source>
</evidence>
<comment type="cofactor">
    <cofactor evidence="1 8">
        <name>heme</name>
        <dbReference type="ChEBI" id="CHEBI:30413"/>
    </cofactor>
</comment>
<dbReference type="GO" id="GO:0005506">
    <property type="term" value="F:iron ion binding"/>
    <property type="evidence" value="ECO:0007669"/>
    <property type="project" value="InterPro"/>
</dbReference>
<dbReference type="PRINTS" id="PR01239">
    <property type="entry name" value="EP450IICYP52"/>
</dbReference>
<keyword evidence="5 9" id="KW-0560">Oxidoreductase</keyword>
<evidence type="ECO:0000256" key="1">
    <source>
        <dbReference type="ARBA" id="ARBA00001971"/>
    </source>
</evidence>
<dbReference type="PRINTS" id="PR00464">
    <property type="entry name" value="EP450II"/>
</dbReference>
<dbReference type="EMBL" id="ML976003">
    <property type="protein sequence ID" value="KAF1946402.1"/>
    <property type="molecule type" value="Genomic_DNA"/>
</dbReference>
<dbReference type="InterPro" id="IPR017972">
    <property type="entry name" value="Cyt_P450_CS"/>
</dbReference>
<keyword evidence="6 8" id="KW-0408">Iron</keyword>
<protein>
    <submittedName>
        <fullName evidence="11">Cytochrome P450 52A12</fullName>
    </submittedName>
</protein>
<dbReference type="PANTHER" id="PTHR24287:SF1">
    <property type="entry name" value="P450, PUTATIVE (EUROFUNG)-RELATED"/>
    <property type="match status" value="1"/>
</dbReference>
<keyword evidence="12" id="KW-1185">Reference proteome</keyword>
<dbReference type="GO" id="GO:0020037">
    <property type="term" value="F:heme binding"/>
    <property type="evidence" value="ECO:0007669"/>
    <property type="project" value="InterPro"/>
</dbReference>
<keyword evidence="4 8" id="KW-0479">Metal-binding</keyword>
<dbReference type="SUPFAM" id="SSF48264">
    <property type="entry name" value="Cytochrome P450"/>
    <property type="match status" value="1"/>
</dbReference>
<dbReference type="Pfam" id="PF00067">
    <property type="entry name" value="p450"/>
    <property type="match status" value="1"/>
</dbReference>
<sequence>MHNSILLAIWSCVSFVLYKIISTILISRRHAAAARQLGCEPPPRFTQNIKDPIGIFTVMNLLKSEKKGRTPQWFKERFDNTCAEQDKSSNTYYQNLIGAEGYFTVEPKNIQAILATQFKDYGLGKRRNRNFSPLLGHGIFSTDGEEWAHARSLLRPQFARDQVSDLDLEEEHVQNLIRVISVNQDGWTAVTNLQPLLFRLTIDSATEFLFGESVDSQLTSLPDYVSSRPPMAVNEKDFALSFDTAQAKIATATRMGDLYWVAFDKTFKEHCNRCHKFIDHYVQLALSKEKKDLIKTTSSGKQKYVFLDALAESTRDPIELRSHMISILLAGRDTTASLLSYIFMLFTRHPDVYAKLRSIVLEEFGTYSKPKNLTFSNLKSCNYLQWIMNETLRLYPVVPIDSRRALRDTTLPLGGGPNGTAPIYIKEGQHVDYSVYVLHRRKDLWGADADEFKPDRWDGRKSGWEYLPFNGGPRICIGQQFALTEAGYVIVRLAQKFEEIESVGNSWEAVEKGGMGYTRHGVSLTGCPADGVKVRMKEARE</sequence>
<keyword evidence="10" id="KW-0472">Membrane</keyword>
<dbReference type="InterPro" id="IPR036396">
    <property type="entry name" value="Cyt_P450_sf"/>
</dbReference>
<dbReference type="InterPro" id="IPR002974">
    <property type="entry name" value="Cyt_P450_E_CYP52_ascomycetes"/>
</dbReference>
<keyword evidence="7 9" id="KW-0503">Monooxygenase</keyword>
<dbReference type="InterPro" id="IPR001128">
    <property type="entry name" value="Cyt_P450"/>
</dbReference>
<dbReference type="InterPro" id="IPR002402">
    <property type="entry name" value="Cyt_P450_E_grp-II"/>
</dbReference>
<feature type="transmembrane region" description="Helical" evidence="10">
    <location>
        <begin position="6"/>
        <end position="26"/>
    </location>
</feature>
<organism evidence="11 12">
    <name type="scientific">Clathrospora elynae</name>
    <dbReference type="NCBI Taxonomy" id="706981"/>
    <lineage>
        <taxon>Eukaryota</taxon>
        <taxon>Fungi</taxon>
        <taxon>Dikarya</taxon>
        <taxon>Ascomycota</taxon>
        <taxon>Pezizomycotina</taxon>
        <taxon>Dothideomycetes</taxon>
        <taxon>Pleosporomycetidae</taxon>
        <taxon>Pleosporales</taxon>
        <taxon>Diademaceae</taxon>
        <taxon>Clathrospora</taxon>
    </lineage>
</organism>
<dbReference type="CDD" id="cd11063">
    <property type="entry name" value="CYP52"/>
    <property type="match status" value="1"/>
</dbReference>
<reference evidence="11" key="1">
    <citation type="journal article" date="2020" name="Stud. Mycol.">
        <title>101 Dothideomycetes genomes: a test case for predicting lifestyles and emergence of pathogens.</title>
        <authorList>
            <person name="Haridas S."/>
            <person name="Albert R."/>
            <person name="Binder M."/>
            <person name="Bloem J."/>
            <person name="Labutti K."/>
            <person name="Salamov A."/>
            <person name="Andreopoulos B."/>
            <person name="Baker S."/>
            <person name="Barry K."/>
            <person name="Bills G."/>
            <person name="Bluhm B."/>
            <person name="Cannon C."/>
            <person name="Castanera R."/>
            <person name="Culley D."/>
            <person name="Daum C."/>
            <person name="Ezra D."/>
            <person name="Gonzalez J."/>
            <person name="Henrissat B."/>
            <person name="Kuo A."/>
            <person name="Liang C."/>
            <person name="Lipzen A."/>
            <person name="Lutzoni F."/>
            <person name="Magnuson J."/>
            <person name="Mondo S."/>
            <person name="Nolan M."/>
            <person name="Ohm R."/>
            <person name="Pangilinan J."/>
            <person name="Park H.-J."/>
            <person name="Ramirez L."/>
            <person name="Alfaro M."/>
            <person name="Sun H."/>
            <person name="Tritt A."/>
            <person name="Yoshinaga Y."/>
            <person name="Zwiers L.-H."/>
            <person name="Turgeon B."/>
            <person name="Goodwin S."/>
            <person name="Spatafora J."/>
            <person name="Crous P."/>
            <person name="Grigoriev I."/>
        </authorList>
    </citation>
    <scope>NUCLEOTIDE SEQUENCE</scope>
    <source>
        <strain evidence="11">CBS 161.51</strain>
    </source>
</reference>
<evidence type="ECO:0000256" key="2">
    <source>
        <dbReference type="ARBA" id="ARBA00010617"/>
    </source>
</evidence>
<dbReference type="PANTHER" id="PTHR24287">
    <property type="entry name" value="P450, PUTATIVE (EUROFUNG)-RELATED"/>
    <property type="match status" value="1"/>
</dbReference>
<accession>A0A6A5T3B1</accession>
<evidence type="ECO:0000256" key="9">
    <source>
        <dbReference type="RuleBase" id="RU000461"/>
    </source>
</evidence>
<dbReference type="AlphaFoldDB" id="A0A6A5T3B1"/>
<dbReference type="Proteomes" id="UP000800038">
    <property type="component" value="Unassembled WGS sequence"/>
</dbReference>
<dbReference type="PRINTS" id="PR00385">
    <property type="entry name" value="P450"/>
</dbReference>
<keyword evidence="10" id="KW-1133">Transmembrane helix</keyword>
<evidence type="ECO:0000256" key="10">
    <source>
        <dbReference type="SAM" id="Phobius"/>
    </source>
</evidence>
<feature type="binding site" description="axial binding residue" evidence="8">
    <location>
        <position position="476"/>
    </location>
    <ligand>
        <name>heme</name>
        <dbReference type="ChEBI" id="CHEBI:30413"/>
    </ligand>
    <ligandPart>
        <name>Fe</name>
        <dbReference type="ChEBI" id="CHEBI:18248"/>
    </ligandPart>
</feature>
<evidence type="ECO:0000256" key="7">
    <source>
        <dbReference type="ARBA" id="ARBA00023033"/>
    </source>
</evidence>
<dbReference type="Gene3D" id="1.10.630.10">
    <property type="entry name" value="Cytochrome P450"/>
    <property type="match status" value="1"/>
</dbReference>
<comment type="similarity">
    <text evidence="2 9">Belongs to the cytochrome P450 family.</text>
</comment>
<proteinExistence type="inferred from homology"/>
<keyword evidence="3 8" id="KW-0349">Heme</keyword>
<dbReference type="GO" id="GO:0016712">
    <property type="term" value="F:oxidoreductase activity, acting on paired donors, with incorporation or reduction of molecular oxygen, reduced flavin or flavoprotein as one donor, and incorporation of one atom of oxygen"/>
    <property type="evidence" value="ECO:0007669"/>
    <property type="project" value="InterPro"/>
</dbReference>
<keyword evidence="10" id="KW-0812">Transmembrane</keyword>
<gene>
    <name evidence="11" type="ORF">EJ02DRAFT_441030</name>
</gene>
<dbReference type="PROSITE" id="PS00086">
    <property type="entry name" value="CYTOCHROME_P450"/>
    <property type="match status" value="1"/>
</dbReference>